<dbReference type="PANTHER" id="PTHR38479:SF2">
    <property type="entry name" value="WINGED HELIX DNA-BINDING DOMAIN-CONTAINING PROTEIN"/>
    <property type="match status" value="1"/>
</dbReference>
<protein>
    <submittedName>
        <fullName evidence="1">Winged helix DNA-binding protein</fullName>
    </submittedName>
</protein>
<evidence type="ECO:0000313" key="2">
    <source>
        <dbReference type="Proteomes" id="UP000320876"/>
    </source>
</evidence>
<dbReference type="RefSeq" id="WP_142000518.1">
    <property type="nucleotide sequence ID" value="NZ_VFML01000001.1"/>
</dbReference>
<dbReference type="EMBL" id="VFML01000001">
    <property type="protein sequence ID" value="TQJ04902.1"/>
    <property type="molecule type" value="Genomic_DNA"/>
</dbReference>
<sequence>MLVVDREQVLAYRILAHGLHRTGTDPAAPAVFDLGVQDIGQRDSAAVALAARTREPVPAASLVDDPRFTLAWSYRGAPHYHRAAEFPGLVPALLPLTESDARARMTWRDQEVAEAGMPAAEALLTAARALREVVREPMPKGAASTAVTGMVPTGLSRWCRGCQAMHIFEQVMRLAAPLAGIRLVAGAAPATLAPLAGRPPVPAEPDTAGVTRIAAAYLRLHGPATATEVAGFLGTTKRTVTEGGWPEDLVEVRVDGHPAYLPAGQVPELENPPEPGLVRLLPPWDPLLQARDRLVLVPDKAWHKEIWKVIGNPGALLAGGEIAGTWRTRSAGRRLDVTVNPLWMLTRDVRAEVEAEADRVAAVRGFAVARVSWEE</sequence>
<accession>A0A542DP73</accession>
<comment type="caution">
    <text evidence="1">The sequence shown here is derived from an EMBL/GenBank/DDBJ whole genome shotgun (WGS) entry which is preliminary data.</text>
</comment>
<evidence type="ECO:0000313" key="1">
    <source>
        <dbReference type="EMBL" id="TQJ04902.1"/>
    </source>
</evidence>
<proteinExistence type="predicted"/>
<dbReference type="Proteomes" id="UP000320876">
    <property type="component" value="Unassembled WGS sequence"/>
</dbReference>
<keyword evidence="1" id="KW-0238">DNA-binding</keyword>
<dbReference type="GO" id="GO:0003677">
    <property type="term" value="F:DNA binding"/>
    <property type="evidence" value="ECO:0007669"/>
    <property type="project" value="UniProtKB-KW"/>
</dbReference>
<dbReference type="InterPro" id="IPR009351">
    <property type="entry name" value="AlkZ-like"/>
</dbReference>
<dbReference type="PANTHER" id="PTHR38479">
    <property type="entry name" value="LMO0824 PROTEIN"/>
    <property type="match status" value="1"/>
</dbReference>
<dbReference type="Pfam" id="PF06224">
    <property type="entry name" value="AlkZ-like"/>
    <property type="match status" value="1"/>
</dbReference>
<reference evidence="1 2" key="1">
    <citation type="submission" date="2019-06" db="EMBL/GenBank/DDBJ databases">
        <title>Sequencing the genomes of 1000 actinobacteria strains.</title>
        <authorList>
            <person name="Klenk H.-P."/>
        </authorList>
    </citation>
    <scope>NUCLEOTIDE SEQUENCE [LARGE SCALE GENOMIC DNA]</scope>
    <source>
        <strain evidence="1 2">DSM 45679</strain>
    </source>
</reference>
<name>A0A542DP73_AMYCI</name>
<gene>
    <name evidence="1" type="ORF">FB471_4712</name>
</gene>
<organism evidence="1 2">
    <name type="scientific">Amycolatopsis cihanbeyliensis</name>
    <dbReference type="NCBI Taxonomy" id="1128664"/>
    <lineage>
        <taxon>Bacteria</taxon>
        <taxon>Bacillati</taxon>
        <taxon>Actinomycetota</taxon>
        <taxon>Actinomycetes</taxon>
        <taxon>Pseudonocardiales</taxon>
        <taxon>Pseudonocardiaceae</taxon>
        <taxon>Amycolatopsis</taxon>
    </lineage>
</organism>
<dbReference type="OrthoDB" id="9148135at2"/>
<keyword evidence="2" id="KW-1185">Reference proteome</keyword>
<dbReference type="AlphaFoldDB" id="A0A542DP73"/>